<organism evidence="1 2">
    <name type="scientific">Microbacterium wangchenii</name>
    <dbReference type="NCBI Taxonomy" id="2541726"/>
    <lineage>
        <taxon>Bacteria</taxon>
        <taxon>Bacillati</taxon>
        <taxon>Actinomycetota</taxon>
        <taxon>Actinomycetes</taxon>
        <taxon>Micrococcales</taxon>
        <taxon>Microbacteriaceae</taxon>
        <taxon>Microbacterium</taxon>
    </lineage>
</organism>
<keyword evidence="2" id="KW-1185">Reference proteome</keyword>
<protein>
    <recommendedName>
        <fullName evidence="3">SAF domain-containing protein</fullName>
    </recommendedName>
</protein>
<evidence type="ECO:0000313" key="1">
    <source>
        <dbReference type="EMBL" id="QBR90803.1"/>
    </source>
</evidence>
<proteinExistence type="predicted"/>
<name>A0ABX5SX21_9MICO</name>
<reference evidence="1 2" key="1">
    <citation type="submission" date="2019-03" db="EMBL/GenBank/DDBJ databases">
        <authorList>
            <person name="Dong K."/>
        </authorList>
    </citation>
    <scope>NUCLEOTIDE SEQUENCE [LARGE SCALE GENOMIC DNA]</scope>
    <source>
        <strain evidence="2">dk512</strain>
    </source>
</reference>
<accession>A0ABX5SX21</accession>
<sequence>MRWIRAATDRVPTTWFAGLATALFLAGTAAFGGLSTVAAEPVRELSAGQEHINDQLALSVQRAVLVDDLPEVGVEAGAGERVLALIATVENRWTHPLPTTGDTSVTQAVRISGVGDTRPDAVARYDDATHSPWLQPRVPAEVVMAWTVDAGAFEAGDTLSVELHDTRLSVGRLVTAGEAWVDPVLAARVSVSITDVGAGASTEEPR</sequence>
<dbReference type="Proteomes" id="UP000295748">
    <property type="component" value="Chromosome"/>
</dbReference>
<evidence type="ECO:0000313" key="2">
    <source>
        <dbReference type="Proteomes" id="UP000295748"/>
    </source>
</evidence>
<evidence type="ECO:0008006" key="3">
    <source>
        <dbReference type="Google" id="ProtNLM"/>
    </source>
</evidence>
<gene>
    <name evidence="1" type="ORF">E4K62_16860</name>
</gene>
<dbReference type="EMBL" id="CP038266">
    <property type="protein sequence ID" value="QBR90803.1"/>
    <property type="molecule type" value="Genomic_DNA"/>
</dbReference>